<organism evidence="3 4">
    <name type="scientific">Lithohypha guttulata</name>
    <dbReference type="NCBI Taxonomy" id="1690604"/>
    <lineage>
        <taxon>Eukaryota</taxon>
        <taxon>Fungi</taxon>
        <taxon>Dikarya</taxon>
        <taxon>Ascomycota</taxon>
        <taxon>Pezizomycotina</taxon>
        <taxon>Eurotiomycetes</taxon>
        <taxon>Chaetothyriomycetidae</taxon>
        <taxon>Chaetothyriales</taxon>
        <taxon>Trichomeriaceae</taxon>
        <taxon>Lithohypha</taxon>
    </lineage>
</organism>
<proteinExistence type="predicted"/>
<dbReference type="Pfam" id="PF22893">
    <property type="entry name" value="ULD_2"/>
    <property type="match status" value="1"/>
</dbReference>
<name>A0ABR0K9V8_9EURO</name>
<accession>A0ABR0K9V8</accession>
<gene>
    <name evidence="3" type="ORF">LTR24_005212</name>
</gene>
<evidence type="ECO:0000313" key="4">
    <source>
        <dbReference type="Proteomes" id="UP001345013"/>
    </source>
</evidence>
<keyword evidence="4" id="KW-1185">Reference proteome</keyword>
<evidence type="ECO:0000259" key="2">
    <source>
        <dbReference type="Pfam" id="PF22893"/>
    </source>
</evidence>
<feature type="region of interest" description="Disordered" evidence="1">
    <location>
        <begin position="101"/>
        <end position="133"/>
    </location>
</feature>
<evidence type="ECO:0000313" key="3">
    <source>
        <dbReference type="EMBL" id="KAK5092394.1"/>
    </source>
</evidence>
<comment type="caution">
    <text evidence="3">The sequence shown here is derived from an EMBL/GenBank/DDBJ whole genome shotgun (WGS) entry which is preliminary data.</text>
</comment>
<dbReference type="Proteomes" id="UP001345013">
    <property type="component" value="Unassembled WGS sequence"/>
</dbReference>
<evidence type="ECO:0000256" key="1">
    <source>
        <dbReference type="SAM" id="MobiDB-lite"/>
    </source>
</evidence>
<protein>
    <recommendedName>
        <fullName evidence="2">Ubiquitin-like domain-containing protein</fullName>
    </recommendedName>
</protein>
<feature type="domain" description="Ubiquitin-like" evidence="2">
    <location>
        <begin position="275"/>
        <end position="342"/>
    </location>
</feature>
<sequence>MTTSSSTTSEVLEVDSSMDWVTAHHEFGRTEIGGNAVVQQGDKHVGQIVNTFHIAQAYITLQNELDLPQVGLTPGTKRPRDKSIEHKDNYCERFGKRRKAGDLAPRFRSTEDGRQTESRRTESKLAYTREPIEPSRTSIARAASAGEPQRHLLLHLLQRIYDRLSSPLLSRFTLRKSPTGLDAWHAAGCTSNDNDGTALATRQQADPVRELAVLCIVLMSCLIYRNVSGKEVSRVLARCQQDQILPLLSTLLGFGIARYLYLGQIGRSLTGVSGDCIILEDAFRKERFVPLSTCEDFSILKAFLDVHYRGTTAEVFIKTGRFNMMLGSRRGPVIRETDWSSQGRIKARQRVVMAVYCVTDVKKCIHCTSGLTLTGRGEFICMSCQSVTTS</sequence>
<dbReference type="InterPro" id="IPR054464">
    <property type="entry name" value="ULD_fung"/>
</dbReference>
<reference evidence="3 4" key="1">
    <citation type="submission" date="2023-08" db="EMBL/GenBank/DDBJ databases">
        <title>Black Yeasts Isolated from many extreme environments.</title>
        <authorList>
            <person name="Coleine C."/>
            <person name="Stajich J.E."/>
            <person name="Selbmann L."/>
        </authorList>
    </citation>
    <scope>NUCLEOTIDE SEQUENCE [LARGE SCALE GENOMIC DNA]</scope>
    <source>
        <strain evidence="3 4">CCFEE 5885</strain>
    </source>
</reference>
<dbReference type="EMBL" id="JAVRRG010000058">
    <property type="protein sequence ID" value="KAK5092394.1"/>
    <property type="molecule type" value="Genomic_DNA"/>
</dbReference>
<feature type="compositionally biased region" description="Basic and acidic residues" evidence="1">
    <location>
        <begin position="108"/>
        <end position="123"/>
    </location>
</feature>